<proteinExistence type="predicted"/>
<feature type="compositionally biased region" description="Low complexity" evidence="1">
    <location>
        <begin position="208"/>
        <end position="233"/>
    </location>
</feature>
<dbReference type="Pfam" id="PF06150">
    <property type="entry name" value="ChaB"/>
    <property type="match status" value="1"/>
</dbReference>
<dbReference type="Proteomes" id="UP000642748">
    <property type="component" value="Unassembled WGS sequence"/>
</dbReference>
<keyword evidence="3" id="KW-1185">Reference proteome</keyword>
<organism evidence="2 3">
    <name type="scientific">Rugosimonospora africana</name>
    <dbReference type="NCBI Taxonomy" id="556532"/>
    <lineage>
        <taxon>Bacteria</taxon>
        <taxon>Bacillati</taxon>
        <taxon>Actinomycetota</taxon>
        <taxon>Actinomycetes</taxon>
        <taxon>Micromonosporales</taxon>
        <taxon>Micromonosporaceae</taxon>
        <taxon>Rugosimonospora</taxon>
    </lineage>
</organism>
<evidence type="ECO:0008006" key="4">
    <source>
        <dbReference type="Google" id="ProtNLM"/>
    </source>
</evidence>
<feature type="region of interest" description="Disordered" evidence="1">
    <location>
        <begin position="110"/>
        <end position="233"/>
    </location>
</feature>
<dbReference type="EMBL" id="BONZ01000027">
    <property type="protein sequence ID" value="GIH14678.1"/>
    <property type="molecule type" value="Genomic_DNA"/>
</dbReference>
<evidence type="ECO:0000313" key="3">
    <source>
        <dbReference type="Proteomes" id="UP000642748"/>
    </source>
</evidence>
<feature type="compositionally biased region" description="Basic and acidic residues" evidence="1">
    <location>
        <begin position="145"/>
        <end position="170"/>
    </location>
</feature>
<accession>A0A8J3QS90</accession>
<feature type="region of interest" description="Disordered" evidence="1">
    <location>
        <begin position="34"/>
        <end position="75"/>
    </location>
</feature>
<evidence type="ECO:0000256" key="1">
    <source>
        <dbReference type="SAM" id="MobiDB-lite"/>
    </source>
</evidence>
<feature type="compositionally biased region" description="Basic and acidic residues" evidence="1">
    <location>
        <begin position="110"/>
        <end position="121"/>
    </location>
</feature>
<reference evidence="2" key="1">
    <citation type="submission" date="2021-01" db="EMBL/GenBank/DDBJ databases">
        <title>Whole genome shotgun sequence of Rugosimonospora africana NBRC 104875.</title>
        <authorList>
            <person name="Komaki H."/>
            <person name="Tamura T."/>
        </authorList>
    </citation>
    <scope>NUCLEOTIDE SEQUENCE</scope>
    <source>
        <strain evidence="2">NBRC 104875</strain>
    </source>
</reference>
<comment type="caution">
    <text evidence="2">The sequence shown here is derived from an EMBL/GenBank/DDBJ whole genome shotgun (WGS) entry which is preliminary data.</text>
</comment>
<sequence length="233" mass="25373">MPGRQTAGRPRASIHPRAAGRLLASCRLPPGGRLLPRWPGQARKSKDIRATEVGTVPARQDLPSTLRRSSPKAQDTWIKTHDSAVGEYGEGQRAHRVAFAALKHSFEKVGDHWEEKGRKGPSDPQAARSIRDKPVPTAGGVDANATKEHLLEVARRLDIKGRSSMTKDKLVQAIKKSNTRKTATTRSTANARSTTNARSTAKARKTTNARTTANARKTASTRKATNARTPRGR</sequence>
<feature type="compositionally biased region" description="Low complexity" evidence="1">
    <location>
        <begin position="180"/>
        <end position="200"/>
    </location>
</feature>
<name>A0A8J3QS90_9ACTN</name>
<dbReference type="Gene3D" id="1.10.1740.70">
    <property type="entry name" value="ChaB"/>
    <property type="match status" value="1"/>
</dbReference>
<gene>
    <name evidence="2" type="ORF">Raf01_28500</name>
</gene>
<dbReference type="InterPro" id="IPR009317">
    <property type="entry name" value="ChaB"/>
</dbReference>
<feature type="compositionally biased region" description="Polar residues" evidence="1">
    <location>
        <begin position="62"/>
        <end position="73"/>
    </location>
</feature>
<evidence type="ECO:0000313" key="2">
    <source>
        <dbReference type="EMBL" id="GIH14678.1"/>
    </source>
</evidence>
<dbReference type="SUPFAM" id="SSF140376">
    <property type="entry name" value="ChaB-like"/>
    <property type="match status" value="1"/>
</dbReference>
<dbReference type="AlphaFoldDB" id="A0A8J3QS90"/>
<dbReference type="InterPro" id="IPR037205">
    <property type="entry name" value="ChaB_sf"/>
</dbReference>
<protein>
    <recommendedName>
        <fullName evidence="4">Rho termination factor N-terminal domain-containing protein</fullName>
    </recommendedName>
</protein>